<keyword evidence="5" id="KW-1185">Reference proteome</keyword>
<feature type="transmembrane region" description="Helical" evidence="2">
    <location>
        <begin position="283"/>
        <end position="304"/>
    </location>
</feature>
<evidence type="ECO:0000256" key="2">
    <source>
        <dbReference type="SAM" id="Phobius"/>
    </source>
</evidence>
<keyword evidence="2" id="KW-0812">Transmembrane</keyword>
<dbReference type="InterPro" id="IPR027417">
    <property type="entry name" value="P-loop_NTPase"/>
</dbReference>
<reference evidence="4 5" key="1">
    <citation type="submission" date="2017-06" db="EMBL/GenBank/DDBJ databases">
        <authorList>
            <person name="Kim H.J."/>
            <person name="Triplett B.A."/>
        </authorList>
    </citation>
    <scope>NUCLEOTIDE SEQUENCE [LARGE SCALE GENOMIC DNA]</scope>
    <source>
        <strain evidence="4 5">U15</strain>
    </source>
</reference>
<dbReference type="Proteomes" id="UP000198284">
    <property type="component" value="Unassembled WGS sequence"/>
</dbReference>
<keyword evidence="2" id="KW-1133">Transmembrane helix</keyword>
<dbReference type="Pfam" id="PF01471">
    <property type="entry name" value="PG_binding_1"/>
    <property type="match status" value="1"/>
</dbReference>
<dbReference type="InterPro" id="IPR052026">
    <property type="entry name" value="ExeA_AAA_ATPase_DNA-bind"/>
</dbReference>
<dbReference type="InterPro" id="IPR049945">
    <property type="entry name" value="AAA_22"/>
</dbReference>
<dbReference type="Gene3D" id="3.90.70.10">
    <property type="entry name" value="Cysteine proteinases"/>
    <property type="match status" value="1"/>
</dbReference>
<dbReference type="OrthoDB" id="9783370at2"/>
<feature type="compositionally biased region" description="Low complexity" evidence="1">
    <location>
        <begin position="335"/>
        <end position="344"/>
    </location>
</feature>
<gene>
    <name evidence="4" type="ORF">SAMN06265795_115133</name>
</gene>
<evidence type="ECO:0000313" key="4">
    <source>
        <dbReference type="EMBL" id="SNT16450.1"/>
    </source>
</evidence>
<evidence type="ECO:0000313" key="5">
    <source>
        <dbReference type="Proteomes" id="UP000198284"/>
    </source>
</evidence>
<dbReference type="SMART" id="SM00382">
    <property type="entry name" value="AAA"/>
    <property type="match status" value="1"/>
</dbReference>
<evidence type="ECO:0000256" key="1">
    <source>
        <dbReference type="SAM" id="MobiDB-lite"/>
    </source>
</evidence>
<dbReference type="CDD" id="cd00009">
    <property type="entry name" value="AAA"/>
    <property type="match status" value="1"/>
</dbReference>
<dbReference type="RefSeq" id="WP_089400874.1">
    <property type="nucleotide sequence ID" value="NZ_FZOT01000015.1"/>
</dbReference>
<protein>
    <submittedName>
        <fullName evidence="4">Type II secretion system protein A</fullName>
    </submittedName>
</protein>
<feature type="compositionally biased region" description="Low complexity" evidence="1">
    <location>
        <begin position="351"/>
        <end position="365"/>
    </location>
</feature>
<name>A0A239KEN5_9BURK</name>
<dbReference type="InterPro" id="IPR002477">
    <property type="entry name" value="Peptidoglycan-bd-like"/>
</dbReference>
<evidence type="ECO:0000259" key="3">
    <source>
        <dbReference type="SMART" id="SM00382"/>
    </source>
</evidence>
<dbReference type="InterPro" id="IPR036365">
    <property type="entry name" value="PGBD-like_sf"/>
</dbReference>
<dbReference type="PANTHER" id="PTHR35894">
    <property type="entry name" value="GENERAL SECRETION PATHWAY PROTEIN A-RELATED"/>
    <property type="match status" value="1"/>
</dbReference>
<dbReference type="PANTHER" id="PTHR35894:SF1">
    <property type="entry name" value="PHOSPHORIBULOKINASE _ URIDINE KINASE FAMILY"/>
    <property type="match status" value="1"/>
</dbReference>
<accession>A0A239KEN5</accession>
<feature type="region of interest" description="Disordered" evidence="1">
    <location>
        <begin position="321"/>
        <end position="374"/>
    </location>
</feature>
<dbReference type="Gene3D" id="3.40.50.300">
    <property type="entry name" value="P-loop containing nucleotide triphosphate hydrolases"/>
    <property type="match status" value="1"/>
</dbReference>
<dbReference type="InterPro" id="IPR036366">
    <property type="entry name" value="PGBDSf"/>
</dbReference>
<dbReference type="Pfam" id="PF13401">
    <property type="entry name" value="AAA_22"/>
    <property type="match status" value="1"/>
</dbReference>
<dbReference type="AlphaFoldDB" id="A0A239KEN5"/>
<proteinExistence type="predicted"/>
<dbReference type="SUPFAM" id="SSF52540">
    <property type="entry name" value="P-loop containing nucleoside triphosphate hydrolases"/>
    <property type="match status" value="1"/>
</dbReference>
<feature type="domain" description="AAA+ ATPase" evidence="3">
    <location>
        <begin position="42"/>
        <end position="186"/>
    </location>
</feature>
<organism evidence="4 5">
    <name type="scientific">Noviherbaspirillum humi</name>
    <dbReference type="NCBI Taxonomy" id="1688639"/>
    <lineage>
        <taxon>Bacteria</taxon>
        <taxon>Pseudomonadati</taxon>
        <taxon>Pseudomonadota</taxon>
        <taxon>Betaproteobacteria</taxon>
        <taxon>Burkholderiales</taxon>
        <taxon>Oxalobacteraceae</taxon>
        <taxon>Noviherbaspirillum</taxon>
    </lineage>
</organism>
<dbReference type="SUPFAM" id="SSF47090">
    <property type="entry name" value="PGBD-like"/>
    <property type="match status" value="1"/>
</dbReference>
<dbReference type="GO" id="GO:0016887">
    <property type="term" value="F:ATP hydrolysis activity"/>
    <property type="evidence" value="ECO:0007669"/>
    <property type="project" value="InterPro"/>
</dbReference>
<dbReference type="EMBL" id="FZOT01000015">
    <property type="protein sequence ID" value="SNT16450.1"/>
    <property type="molecule type" value="Genomic_DNA"/>
</dbReference>
<dbReference type="InterPro" id="IPR003593">
    <property type="entry name" value="AAA+_ATPase"/>
</dbReference>
<dbReference type="Gene3D" id="1.10.101.10">
    <property type="entry name" value="PGBD-like superfamily/PGBD"/>
    <property type="match status" value="1"/>
</dbReference>
<keyword evidence="2" id="KW-0472">Membrane</keyword>
<sequence length="585" mass="62612">MYNDFFGLRQAPFSIAPDPRYLFMTEGHREALAHLLFGIGSGGGIVLLTGEIGAGKTTICRCLLEQVPANCNIAYIFNPKLTVLELLQTICDEFAIAVTPGQGVKAHIDALTRHLLAAHADGRNSVLIIDEAQNLAPDVLEQLRLLTNLETNERKLLQIILIGQPELREMLAQPRLEQLAQRIVARFHLKALSEQEVESYVQYRLSVAGLKAASPFPHKLFARIRSLTGGIPRRINLLCDRALLGAYAQGRKDVDRATLEYAAAEVFDAEAGHGARSRPQSALAGYAAWGLVACGVLALAVGVARDGRLQALLRNGGQTVAKAPAASPANPVQPGPAAKPAEASAPPPSTPAGEPAAAANAQPAPSTGSRPRPQVLAEEGGRSIHGLPRKQDGQRQLAALWGATLKDGEAPCEQAEEAKLHCLHGTGFAALRQIDRPAVVEMHDAANGIYFALLTELNETSATLRAGDISQTLALPVFSRYFSGDFDTFWRADAGPRQILRLGDAGPEVEWLAQRLARLNGSRPAGSKEFDAALQKQVREFQQMQGLPVDGVAGPVTLMQLARATGAKEPRLRPVAALITASSEE</sequence>